<keyword evidence="2" id="KW-0732">Signal</keyword>
<name>A0A8H3WTF8_9PEZI</name>
<feature type="transmembrane region" description="Helical" evidence="1">
    <location>
        <begin position="194"/>
        <end position="215"/>
    </location>
</feature>
<evidence type="ECO:0000256" key="2">
    <source>
        <dbReference type="SAM" id="SignalP"/>
    </source>
</evidence>
<sequence length="216" mass="23465">MGRASPTMKIRLILSLVAVLALAAHLALGMFLQKAETLRNNGIFTVQQFNGTASRLLHSHSTGSLANFSLGFQEACFGYRDLTSQCFRMHDVPETVGSLVGSLDFAPLNEALGVIKGVNFDTMLISDLVFVSLMVVMYIVVLWVKQVLHLWGRVLLFIGMCIPLFIAVFMVAAIGMMKSRVESSGLQIEFGESAMYSGFSLGTAIVLNFLGAGLFT</sequence>
<dbReference type="Proteomes" id="UP000434172">
    <property type="component" value="Unassembled WGS sequence"/>
</dbReference>
<accession>A0A8H3WTF8</accession>
<evidence type="ECO:0000313" key="3">
    <source>
        <dbReference type="EMBL" id="KAF0330497.1"/>
    </source>
</evidence>
<organism evidence="3 4">
    <name type="scientific">Colletotrichum asianum</name>
    <dbReference type="NCBI Taxonomy" id="702518"/>
    <lineage>
        <taxon>Eukaryota</taxon>
        <taxon>Fungi</taxon>
        <taxon>Dikarya</taxon>
        <taxon>Ascomycota</taxon>
        <taxon>Pezizomycotina</taxon>
        <taxon>Sordariomycetes</taxon>
        <taxon>Hypocreomycetidae</taxon>
        <taxon>Glomerellales</taxon>
        <taxon>Glomerellaceae</taxon>
        <taxon>Colletotrichum</taxon>
        <taxon>Colletotrichum gloeosporioides species complex</taxon>
    </lineage>
</organism>
<comment type="caution">
    <text evidence="3">The sequence shown here is derived from an EMBL/GenBank/DDBJ whole genome shotgun (WGS) entry which is preliminary data.</text>
</comment>
<keyword evidence="1" id="KW-0812">Transmembrane</keyword>
<keyword evidence="1" id="KW-0472">Membrane</keyword>
<proteinExistence type="predicted"/>
<evidence type="ECO:0000313" key="4">
    <source>
        <dbReference type="Proteomes" id="UP000434172"/>
    </source>
</evidence>
<feature type="signal peptide" evidence="2">
    <location>
        <begin position="1"/>
        <end position="29"/>
    </location>
</feature>
<reference evidence="3 4" key="1">
    <citation type="submission" date="2019-12" db="EMBL/GenBank/DDBJ databases">
        <title>A genome sequence resource for the geographically widespread anthracnose pathogen Colletotrichum asianum.</title>
        <authorList>
            <person name="Meng Y."/>
        </authorList>
    </citation>
    <scope>NUCLEOTIDE SEQUENCE [LARGE SCALE GENOMIC DNA]</scope>
    <source>
        <strain evidence="3 4">ICMP 18580</strain>
    </source>
</reference>
<evidence type="ECO:0000256" key="1">
    <source>
        <dbReference type="SAM" id="Phobius"/>
    </source>
</evidence>
<keyword evidence="4" id="KW-1185">Reference proteome</keyword>
<feature type="transmembrane region" description="Helical" evidence="1">
    <location>
        <begin position="154"/>
        <end position="174"/>
    </location>
</feature>
<protein>
    <submittedName>
        <fullName evidence="3">Uncharacterized protein</fullName>
    </submittedName>
</protein>
<feature type="transmembrane region" description="Helical" evidence="1">
    <location>
        <begin position="123"/>
        <end position="142"/>
    </location>
</feature>
<dbReference type="EMBL" id="WOWK01000007">
    <property type="protein sequence ID" value="KAF0330497.1"/>
    <property type="molecule type" value="Genomic_DNA"/>
</dbReference>
<gene>
    <name evidence="3" type="ORF">GQ607_002376</name>
</gene>
<dbReference type="AlphaFoldDB" id="A0A8H3WTF8"/>
<keyword evidence="1" id="KW-1133">Transmembrane helix</keyword>
<feature type="chain" id="PRO_5034038976" evidence="2">
    <location>
        <begin position="30"/>
        <end position="216"/>
    </location>
</feature>